<reference evidence="6" key="1">
    <citation type="submission" date="2025-08" db="UniProtKB">
        <authorList>
            <consortium name="RefSeq"/>
        </authorList>
    </citation>
    <scope>IDENTIFICATION</scope>
    <source>
        <tissue evidence="6">Blood</tissue>
    </source>
</reference>
<feature type="region of interest" description="Disordered" evidence="3">
    <location>
        <begin position="140"/>
        <end position="162"/>
    </location>
</feature>
<dbReference type="GO" id="GO:0005886">
    <property type="term" value="C:plasma membrane"/>
    <property type="evidence" value="ECO:0007669"/>
    <property type="project" value="TreeGrafter"/>
</dbReference>
<name>A0A6P3IR37_BISBB</name>
<dbReference type="Pfam" id="PF00069">
    <property type="entry name" value="Pkinase"/>
    <property type="match status" value="1"/>
</dbReference>
<dbReference type="Gene3D" id="1.10.510.10">
    <property type="entry name" value="Transferase(Phosphotransferase) domain 1"/>
    <property type="match status" value="1"/>
</dbReference>
<dbReference type="GO" id="GO:0005524">
    <property type="term" value="F:ATP binding"/>
    <property type="evidence" value="ECO:0007669"/>
    <property type="project" value="UniProtKB-KW"/>
</dbReference>
<evidence type="ECO:0000256" key="3">
    <source>
        <dbReference type="SAM" id="MobiDB-lite"/>
    </source>
</evidence>
<protein>
    <submittedName>
        <fullName evidence="6">Interleukin-1 receptor-associated kinase 1-like</fullName>
    </submittedName>
</protein>
<organism evidence="5 6">
    <name type="scientific">Bison bison bison</name>
    <name type="common">North American plains bison</name>
    <dbReference type="NCBI Taxonomy" id="43346"/>
    <lineage>
        <taxon>Eukaryota</taxon>
        <taxon>Metazoa</taxon>
        <taxon>Chordata</taxon>
        <taxon>Craniata</taxon>
        <taxon>Vertebrata</taxon>
        <taxon>Euteleostomi</taxon>
        <taxon>Mammalia</taxon>
        <taxon>Eutheria</taxon>
        <taxon>Laurasiatheria</taxon>
        <taxon>Artiodactyla</taxon>
        <taxon>Ruminantia</taxon>
        <taxon>Pecora</taxon>
        <taxon>Bovidae</taxon>
        <taxon>Bovinae</taxon>
        <taxon>Bison</taxon>
    </lineage>
</organism>
<dbReference type="GO" id="GO:0004672">
    <property type="term" value="F:protein kinase activity"/>
    <property type="evidence" value="ECO:0007669"/>
    <property type="project" value="InterPro"/>
</dbReference>
<evidence type="ECO:0000256" key="2">
    <source>
        <dbReference type="ARBA" id="ARBA00022840"/>
    </source>
</evidence>
<dbReference type="AlphaFoldDB" id="A0A6P3IR37"/>
<dbReference type="RefSeq" id="XP_010856783.1">
    <property type="nucleotide sequence ID" value="XM_010858481.1"/>
</dbReference>
<evidence type="ECO:0000256" key="1">
    <source>
        <dbReference type="ARBA" id="ARBA00022741"/>
    </source>
</evidence>
<dbReference type="SUPFAM" id="SSF56112">
    <property type="entry name" value="Protein kinase-like (PK-like)"/>
    <property type="match status" value="1"/>
</dbReference>
<dbReference type="InterPro" id="IPR011009">
    <property type="entry name" value="Kinase-like_dom_sf"/>
</dbReference>
<dbReference type="PROSITE" id="PS50011">
    <property type="entry name" value="PROTEIN_KINASE_DOM"/>
    <property type="match status" value="1"/>
</dbReference>
<evidence type="ECO:0000259" key="4">
    <source>
        <dbReference type="PROSITE" id="PS50011"/>
    </source>
</evidence>
<dbReference type="Proteomes" id="UP000515208">
    <property type="component" value="Unplaced"/>
</dbReference>
<gene>
    <name evidence="6" type="primary">LOC105002036</name>
</gene>
<dbReference type="PROSITE" id="PS00108">
    <property type="entry name" value="PROTEIN_KINASE_ST"/>
    <property type="match status" value="1"/>
</dbReference>
<keyword evidence="5" id="KW-1185">Reference proteome</keyword>
<dbReference type="PANTHER" id="PTHR27001:SF939">
    <property type="entry name" value="INTERLEUKIN 1 RECEPTOR ASSOCIATED KINASE 1"/>
    <property type="match status" value="1"/>
</dbReference>
<accession>A0A6P3IR37</accession>
<feature type="non-terminal residue" evidence="6">
    <location>
        <position position="1"/>
    </location>
</feature>
<dbReference type="InterPro" id="IPR000719">
    <property type="entry name" value="Prot_kinase_dom"/>
</dbReference>
<proteinExistence type="predicted"/>
<dbReference type="KEGG" id="bbis:105002036"/>
<evidence type="ECO:0000313" key="6">
    <source>
        <dbReference type="RefSeq" id="XP_010856783.1"/>
    </source>
</evidence>
<keyword evidence="2" id="KW-0067">ATP-binding</keyword>
<dbReference type="InterPro" id="IPR008271">
    <property type="entry name" value="Ser/Thr_kinase_AS"/>
</dbReference>
<evidence type="ECO:0000313" key="5">
    <source>
        <dbReference type="Proteomes" id="UP000515208"/>
    </source>
</evidence>
<dbReference type="OrthoDB" id="4062651at2759"/>
<dbReference type="GeneID" id="105002036"/>
<keyword evidence="1" id="KW-0547">Nucleotide-binding</keyword>
<sequence>AWPPLSWPQRLDILLGTARAIQFLHQDSPSLIHGDVKSSNVLLDERLMPKLGDFGLARLSRFTGANPGQSSSVARTRTVRGTLAYLPEEYVKTGRLAVDTDTFSFGVVLLETLAGQRAVRMHGAQPKYLVSLLLRQVGREGGRNNPERGAPQEPARPLLTHR</sequence>
<feature type="domain" description="Protein kinase" evidence="4">
    <location>
        <begin position="1"/>
        <end position="162"/>
    </location>
</feature>
<dbReference type="PANTHER" id="PTHR27001">
    <property type="entry name" value="OS01G0253100 PROTEIN"/>
    <property type="match status" value="1"/>
</dbReference>